<evidence type="ECO:0000256" key="1">
    <source>
        <dbReference type="SAM" id="Coils"/>
    </source>
</evidence>
<accession>A0A6L2MAV1</accession>
<dbReference type="PANTHER" id="PTHR11439:SF495">
    <property type="entry name" value="REVERSE TRANSCRIPTASE, RNA-DEPENDENT DNA POLYMERASE-RELATED"/>
    <property type="match status" value="1"/>
</dbReference>
<feature type="coiled-coil region" evidence="1">
    <location>
        <begin position="614"/>
        <end position="651"/>
    </location>
</feature>
<dbReference type="EMBL" id="BKCJ010005927">
    <property type="protein sequence ID" value="GEU69405.1"/>
    <property type="molecule type" value="Genomic_DNA"/>
</dbReference>
<protein>
    <submittedName>
        <fullName evidence="2">Putative ribonuclease H-like domain-containing protein</fullName>
    </submittedName>
</protein>
<comment type="caution">
    <text evidence="2">The sequence shown here is derived from an EMBL/GenBank/DDBJ whole genome shotgun (WGS) entry which is preliminary data.</text>
</comment>
<dbReference type="AlphaFoldDB" id="A0A6L2MAV1"/>
<reference evidence="2" key="1">
    <citation type="journal article" date="2019" name="Sci. Rep.">
        <title>Draft genome of Tanacetum cinerariifolium, the natural source of mosquito coil.</title>
        <authorList>
            <person name="Yamashiro T."/>
            <person name="Shiraishi A."/>
            <person name="Satake H."/>
            <person name="Nakayama K."/>
        </authorList>
    </citation>
    <scope>NUCLEOTIDE SEQUENCE</scope>
</reference>
<proteinExistence type="predicted"/>
<name>A0A6L2MAV1_TANCI</name>
<dbReference type="PANTHER" id="PTHR11439">
    <property type="entry name" value="GAG-POL-RELATED RETROTRANSPOSON"/>
    <property type="match status" value="1"/>
</dbReference>
<evidence type="ECO:0000313" key="2">
    <source>
        <dbReference type="EMBL" id="GEU69405.1"/>
    </source>
</evidence>
<gene>
    <name evidence="2" type="ORF">Tci_041383</name>
</gene>
<keyword evidence="1" id="KW-0175">Coiled coil</keyword>
<sequence length="764" mass="87574">MADNRTMAQMLQASIEGYEDTTVVPPINANNFELKQTLINLVQSNQFTGRQDPHNHLRFFNKVTSTFRHPKVPNTTIKLLLFPFSLEREARIWLGKEPPRSILTWKDLDALDLAAGGNFLDKIPRECLSIIESKSKVRYSRSRVTDVRANVNAPLSSSSHSNSFDLQQIAAALEDKLDIRMNRFEKSLNEMKNSFITPTAPLKAVTEVYVTSGIWANAHGEVGRVLRHCSDELQVYGRFQVTPKTSHLQAVKRILRYLKGQPKLGLWYPRESAFDLEAYSDSDYAGANLDRKSTTGEAEYVAAASYCGQVLWIQNQMDAYEKKLIQVLKIHTDDNVAGLLSKAFNVSRFGENGYENPSDKLTFYKAFFSPQWKFLIHTIFQCLSAKTTLWNEFSSIMASAIICLAKNQKFNFSRIGTGFSGEVTPLFDNMLIQAPEDVDIDADVEINLKKAQAEAYNLDLNHQEKVLSMMDVNEEEPTDVEEVLEVVKAAKLMTEVVTTAGATKVSVLRKRKGVIIQDPKETTTTTTVQPKVQAKDKGKAILIKEPKPLKRRNMIVYLKNMTGFKMDYFKGMTYDEIRPLFEKHYNFNQTFLDEVNEGVKVSKTGVRQKKYVEVESSKREGENLEQEIAKKQKMEEETEEFKKHLQIVTDDDDVYTDATPLASKIPIVDYKIHTKRNIPYFKIIRVDGNHMLFISLSTMLKNFDREDLESHWIIVRDRFKKTKPKNYIDDYLLNTLKIMFEKPNVEVSVWRDQKDKYGLAKVKS</sequence>
<organism evidence="2">
    <name type="scientific">Tanacetum cinerariifolium</name>
    <name type="common">Dalmatian daisy</name>
    <name type="synonym">Chrysanthemum cinerariifolium</name>
    <dbReference type="NCBI Taxonomy" id="118510"/>
    <lineage>
        <taxon>Eukaryota</taxon>
        <taxon>Viridiplantae</taxon>
        <taxon>Streptophyta</taxon>
        <taxon>Embryophyta</taxon>
        <taxon>Tracheophyta</taxon>
        <taxon>Spermatophyta</taxon>
        <taxon>Magnoliopsida</taxon>
        <taxon>eudicotyledons</taxon>
        <taxon>Gunneridae</taxon>
        <taxon>Pentapetalae</taxon>
        <taxon>asterids</taxon>
        <taxon>campanulids</taxon>
        <taxon>Asterales</taxon>
        <taxon>Asteraceae</taxon>
        <taxon>Asteroideae</taxon>
        <taxon>Anthemideae</taxon>
        <taxon>Anthemidinae</taxon>
        <taxon>Tanacetum</taxon>
    </lineage>
</organism>